<dbReference type="PANTHER" id="PTHR32089:SF112">
    <property type="entry name" value="LYSOZYME-LIKE PROTEIN-RELATED"/>
    <property type="match status" value="1"/>
</dbReference>
<evidence type="ECO:0000256" key="5">
    <source>
        <dbReference type="ARBA" id="ARBA00022519"/>
    </source>
</evidence>
<accession>A0AAI9CS52</accession>
<feature type="transmembrane region" description="Helical" evidence="12">
    <location>
        <begin position="155"/>
        <end position="175"/>
    </location>
</feature>
<dbReference type="Gene3D" id="3.30.450.20">
    <property type="entry name" value="PAS domain"/>
    <property type="match status" value="1"/>
</dbReference>
<dbReference type="Pfam" id="PF08447">
    <property type="entry name" value="PAS_3"/>
    <property type="match status" value="1"/>
</dbReference>
<dbReference type="PANTHER" id="PTHR32089">
    <property type="entry name" value="METHYL-ACCEPTING CHEMOTAXIS PROTEIN MCPB"/>
    <property type="match status" value="1"/>
</dbReference>
<dbReference type="PROSITE" id="PS50885">
    <property type="entry name" value="HAMP"/>
    <property type="match status" value="1"/>
</dbReference>
<evidence type="ECO:0000256" key="1">
    <source>
        <dbReference type="ARBA" id="ARBA00004429"/>
    </source>
</evidence>
<evidence type="ECO:0000256" key="7">
    <source>
        <dbReference type="ARBA" id="ARBA00022989"/>
    </source>
</evidence>
<reference evidence="16" key="1">
    <citation type="submission" date="2023-10" db="EMBL/GenBank/DDBJ databases">
        <authorList>
            <consortium name="PulseNet: The National Subtyping Network for Foodborne Disease Surveillance"/>
        </authorList>
    </citation>
    <scope>NUCLEOTIDE SEQUENCE</scope>
    <source>
        <strain evidence="16">PNUSAV004886</strain>
    </source>
</reference>
<dbReference type="InterPro" id="IPR035965">
    <property type="entry name" value="PAS-like_dom_sf"/>
</dbReference>
<evidence type="ECO:0000256" key="8">
    <source>
        <dbReference type="ARBA" id="ARBA00023136"/>
    </source>
</evidence>
<evidence type="ECO:0000256" key="9">
    <source>
        <dbReference type="ARBA" id="ARBA00023224"/>
    </source>
</evidence>
<keyword evidence="9 11" id="KW-0807">Transducer</keyword>
<dbReference type="CDD" id="cd06225">
    <property type="entry name" value="HAMP"/>
    <property type="match status" value="1"/>
</dbReference>
<sequence>MKNNGPVTQHEVYFNGLDDLVSVTDLQGKIRFVNDDFVQISGFTREELIGSDHNLVRHSDMPPAAFKDLWHTVKRGENWRGIVKNRCKNGDHYWVEAFVSPIFKNGNIVGFQSVRSEPSKEQVSQAESLYQRMRANASLDLPKPSWLKRLTFSHYFFTANLLCFIALALSGALGYTQKHHIITALSAFTTAILLLNCWIMKTRIFDSIHQVDGVLRKMSEGDLSATISLARNDEIGKLMQTSKMLQARYKTILSEVVSTSQCVVLDADSVSSSSVEMQEQMTEQASHTSQIASAMTEMAATVQEVAENTVLASQTTLQMQQHVTRGDELIAVGLDNMSRFLQELDGTINQIAQVSEQSKDIALVIDTISNIAEQTNLLALNAAIEAARAGEQGRGFAVVADEVRNLAKRTQNATQDIRSMLESLHQGVQNSANRIADNNVSAKEAFNGVTQARETFADILGQVSRVNDMSTQIAIASEQQSSVVREMNHSVEVINEKSGFTEERASQLQHRAQLLSKQALDLREQLADFKISSKKGVEFSDIKSTHLARKKATNYQEDAGAKRHKLAGGSKYVFS</sequence>
<dbReference type="GO" id="GO:0052131">
    <property type="term" value="P:positive aerotaxis"/>
    <property type="evidence" value="ECO:0007669"/>
    <property type="project" value="UniProtKB-ARBA"/>
</dbReference>
<evidence type="ECO:0000256" key="12">
    <source>
        <dbReference type="SAM" id="Phobius"/>
    </source>
</evidence>
<dbReference type="FunFam" id="1.10.287.950:FF:000001">
    <property type="entry name" value="Methyl-accepting chemotaxis sensory transducer"/>
    <property type="match status" value="1"/>
</dbReference>
<evidence type="ECO:0000259" key="13">
    <source>
        <dbReference type="PROSITE" id="PS50111"/>
    </source>
</evidence>
<feature type="domain" description="PAS" evidence="14">
    <location>
        <begin position="14"/>
        <end position="50"/>
    </location>
</feature>
<comment type="similarity">
    <text evidence="10">Belongs to the methyl-accepting chemotaxis (MCP) protein family.</text>
</comment>
<dbReference type="SMART" id="SM00283">
    <property type="entry name" value="MA"/>
    <property type="match status" value="1"/>
</dbReference>
<keyword evidence="5" id="KW-0997">Cell inner membrane</keyword>
<keyword evidence="8 12" id="KW-0472">Membrane</keyword>
<dbReference type="GO" id="GO:0005886">
    <property type="term" value="C:plasma membrane"/>
    <property type="evidence" value="ECO:0007669"/>
    <property type="project" value="UniProtKB-SubCell"/>
</dbReference>
<dbReference type="Proteomes" id="UP001253463">
    <property type="component" value="Unassembled WGS sequence"/>
</dbReference>
<evidence type="ECO:0000256" key="4">
    <source>
        <dbReference type="ARBA" id="ARBA00022500"/>
    </source>
</evidence>
<gene>
    <name evidence="16" type="ORF">RZY48_000613</name>
</gene>
<dbReference type="InterPro" id="IPR004089">
    <property type="entry name" value="MCPsignal_dom"/>
</dbReference>
<feature type="transmembrane region" description="Helical" evidence="12">
    <location>
        <begin position="181"/>
        <end position="199"/>
    </location>
</feature>
<keyword evidence="3" id="KW-0488">Methylation</keyword>
<keyword evidence="6 12" id="KW-0812">Transmembrane</keyword>
<name>A0AAI9CS52_9VIBR</name>
<organism evidence="16 17">
    <name type="scientific">Vibrio navarrensis</name>
    <dbReference type="NCBI Taxonomy" id="29495"/>
    <lineage>
        <taxon>Bacteria</taxon>
        <taxon>Pseudomonadati</taxon>
        <taxon>Pseudomonadota</taxon>
        <taxon>Gammaproteobacteria</taxon>
        <taxon>Vibrionales</taxon>
        <taxon>Vibrionaceae</taxon>
        <taxon>Vibrio</taxon>
    </lineage>
</organism>
<dbReference type="SUPFAM" id="SSF58104">
    <property type="entry name" value="Methyl-accepting chemotaxis protein (MCP) signaling domain"/>
    <property type="match status" value="1"/>
</dbReference>
<dbReference type="EMBL" id="ABNSCA010000001">
    <property type="protein sequence ID" value="ELN6931239.1"/>
    <property type="molecule type" value="Genomic_DNA"/>
</dbReference>
<feature type="domain" description="HAMP" evidence="15">
    <location>
        <begin position="202"/>
        <end position="254"/>
    </location>
</feature>
<dbReference type="CDD" id="cd11386">
    <property type="entry name" value="MCP_signal"/>
    <property type="match status" value="1"/>
</dbReference>
<comment type="subcellular location">
    <subcellularLocation>
        <location evidence="1">Cell inner membrane</location>
        <topology evidence="1">Multi-pass membrane protein</topology>
    </subcellularLocation>
</comment>
<dbReference type="InterPro" id="IPR000014">
    <property type="entry name" value="PAS"/>
</dbReference>
<dbReference type="NCBIfam" id="TIGR00229">
    <property type="entry name" value="sensory_box"/>
    <property type="match status" value="1"/>
</dbReference>
<dbReference type="InterPro" id="IPR013655">
    <property type="entry name" value="PAS_fold_3"/>
</dbReference>
<evidence type="ECO:0000259" key="15">
    <source>
        <dbReference type="PROSITE" id="PS50885"/>
    </source>
</evidence>
<dbReference type="SUPFAM" id="SSF55785">
    <property type="entry name" value="PYP-like sensor domain (PAS domain)"/>
    <property type="match status" value="1"/>
</dbReference>
<dbReference type="GO" id="GO:0007165">
    <property type="term" value="P:signal transduction"/>
    <property type="evidence" value="ECO:0007669"/>
    <property type="project" value="UniProtKB-KW"/>
</dbReference>
<evidence type="ECO:0000256" key="6">
    <source>
        <dbReference type="ARBA" id="ARBA00022692"/>
    </source>
</evidence>
<keyword evidence="2" id="KW-1003">Cell membrane</keyword>
<proteinExistence type="inferred from homology"/>
<evidence type="ECO:0000256" key="3">
    <source>
        <dbReference type="ARBA" id="ARBA00022481"/>
    </source>
</evidence>
<evidence type="ECO:0000259" key="14">
    <source>
        <dbReference type="PROSITE" id="PS50112"/>
    </source>
</evidence>
<keyword evidence="7 12" id="KW-1133">Transmembrane helix</keyword>
<keyword evidence="4" id="KW-0145">Chemotaxis</keyword>
<dbReference type="Pfam" id="PF00015">
    <property type="entry name" value="MCPsignal"/>
    <property type="match status" value="1"/>
</dbReference>
<evidence type="ECO:0000313" key="16">
    <source>
        <dbReference type="EMBL" id="ELN6931239.1"/>
    </source>
</evidence>
<comment type="caution">
    <text evidence="16">The sequence shown here is derived from an EMBL/GenBank/DDBJ whole genome shotgun (WGS) entry which is preliminary data.</text>
</comment>
<dbReference type="InterPro" id="IPR003660">
    <property type="entry name" value="HAMP_dom"/>
</dbReference>
<dbReference type="GO" id="GO:0004888">
    <property type="term" value="F:transmembrane signaling receptor activity"/>
    <property type="evidence" value="ECO:0007669"/>
    <property type="project" value="InterPro"/>
</dbReference>
<dbReference type="FunFam" id="3.30.450.20:FF:000046">
    <property type="entry name" value="Aerotaxis sensor receptor"/>
    <property type="match status" value="1"/>
</dbReference>
<evidence type="ECO:0000256" key="2">
    <source>
        <dbReference type="ARBA" id="ARBA00022475"/>
    </source>
</evidence>
<dbReference type="PROSITE" id="PS50112">
    <property type="entry name" value="PAS"/>
    <property type="match status" value="1"/>
</dbReference>
<evidence type="ECO:0000256" key="11">
    <source>
        <dbReference type="PROSITE-ProRule" id="PRU00284"/>
    </source>
</evidence>
<dbReference type="AlphaFoldDB" id="A0AAI9CS52"/>
<evidence type="ECO:0000313" key="17">
    <source>
        <dbReference type="Proteomes" id="UP001253463"/>
    </source>
</evidence>
<dbReference type="SMART" id="SM00091">
    <property type="entry name" value="PAS"/>
    <property type="match status" value="1"/>
</dbReference>
<dbReference type="CDD" id="cd00130">
    <property type="entry name" value="PAS"/>
    <property type="match status" value="1"/>
</dbReference>
<dbReference type="PRINTS" id="PR00260">
    <property type="entry name" value="CHEMTRNSDUCR"/>
</dbReference>
<dbReference type="Gene3D" id="1.10.287.950">
    <property type="entry name" value="Methyl-accepting chemotaxis protein"/>
    <property type="match status" value="1"/>
</dbReference>
<feature type="domain" description="Methyl-accepting transducer" evidence="13">
    <location>
        <begin position="259"/>
        <end position="495"/>
    </location>
</feature>
<dbReference type="InterPro" id="IPR004090">
    <property type="entry name" value="Chemotax_Me-accpt_rcpt"/>
</dbReference>
<dbReference type="PROSITE" id="PS50111">
    <property type="entry name" value="CHEMOTAXIS_TRANSDUC_2"/>
    <property type="match status" value="1"/>
</dbReference>
<protein>
    <submittedName>
        <fullName evidence="16">Methyl-accepting chemotaxis protein</fullName>
    </submittedName>
</protein>
<evidence type="ECO:0000256" key="10">
    <source>
        <dbReference type="ARBA" id="ARBA00029447"/>
    </source>
</evidence>